<dbReference type="KEGG" id="baus:BAnh1_09910"/>
<dbReference type="PATRIC" id="fig|1094489.3.peg.1212"/>
<feature type="region of interest" description="Disordered" evidence="1">
    <location>
        <begin position="35"/>
        <end position="115"/>
    </location>
</feature>
<reference evidence="2 3" key="1">
    <citation type="journal article" date="2013" name="PLoS Genet.">
        <title>A gene transfer agent and a dynamic repertoire of secretion systems hold the keys to the explosive radiation of the emerging pathogen Bartonella.</title>
        <authorList>
            <person name="Guy L."/>
            <person name="Nystedt B."/>
            <person name="Toft C."/>
            <person name="Zaremba-Niedzwiedzka K."/>
            <person name="Berglund E.C."/>
            <person name="Granberg F."/>
            <person name="Naslund K."/>
            <person name="Eriksson A.S."/>
            <person name="Andersson S.G."/>
        </authorList>
    </citation>
    <scope>NUCLEOTIDE SEQUENCE [LARGE SCALE GENOMIC DNA]</scope>
    <source>
        <strain evidence="2 3">Aust/NH1</strain>
    </source>
</reference>
<evidence type="ECO:0000256" key="1">
    <source>
        <dbReference type="SAM" id="MobiDB-lite"/>
    </source>
</evidence>
<accession>M1PE24</accession>
<name>M1PE24_BARAA</name>
<feature type="compositionally biased region" description="Basic and acidic residues" evidence="1">
    <location>
        <begin position="92"/>
        <end position="114"/>
    </location>
</feature>
<dbReference type="Proteomes" id="UP000011729">
    <property type="component" value="Chromosome"/>
</dbReference>
<dbReference type="HOGENOM" id="CLU_1014352_0_0_5"/>
<gene>
    <name evidence="2" type="ordered locus">BAnh1_09910</name>
</gene>
<dbReference type="eggNOG" id="ENOG5031PR8">
    <property type="taxonomic scope" value="Bacteria"/>
</dbReference>
<protein>
    <recommendedName>
        <fullName evidence="4">Phage protein</fullName>
    </recommendedName>
</protein>
<evidence type="ECO:0000313" key="2">
    <source>
        <dbReference type="EMBL" id="AGF74861.1"/>
    </source>
</evidence>
<organism evidence="2 3">
    <name type="scientific">Bartonella australis (strain Aust/NH1)</name>
    <dbReference type="NCBI Taxonomy" id="1094489"/>
    <lineage>
        <taxon>Bacteria</taxon>
        <taxon>Pseudomonadati</taxon>
        <taxon>Pseudomonadota</taxon>
        <taxon>Alphaproteobacteria</taxon>
        <taxon>Hyphomicrobiales</taxon>
        <taxon>Bartonellaceae</taxon>
        <taxon>Bartonella</taxon>
    </lineage>
</organism>
<dbReference type="EMBL" id="CP003123">
    <property type="protein sequence ID" value="AGF74861.1"/>
    <property type="molecule type" value="Genomic_DNA"/>
</dbReference>
<sequence>MMRLELSFPPSVDVPYANEGYKRGRHKTVLTKYGLQRQPAELKNMSDEQVNSDVVMQQPDSPQQEVSASLYDNTESQEVQQAQSDQDQSEPQQKEDVQTEKESNSQENDQDKNSFEILGAPENYSFKEFEGADFDPVIQDGLKEAARELDLSRAAMDKFMDKMAPLAVQRQQERMAELSQGFITASTNDKEFGGERLQENLGLAQKAMGQFGSPELKEFLNQSGLGNHPELIRTFYRVGKNMSEDGYVGSSQGAMTRGETPKDFNGMARAFYEN</sequence>
<dbReference type="AlphaFoldDB" id="M1PE24"/>
<evidence type="ECO:0000313" key="3">
    <source>
        <dbReference type="Proteomes" id="UP000011729"/>
    </source>
</evidence>
<keyword evidence="3" id="KW-1185">Reference proteome</keyword>
<proteinExistence type="predicted"/>
<feature type="compositionally biased region" description="Low complexity" evidence="1">
    <location>
        <begin position="76"/>
        <end position="91"/>
    </location>
</feature>
<feature type="compositionally biased region" description="Polar residues" evidence="1">
    <location>
        <begin position="47"/>
        <end position="74"/>
    </location>
</feature>
<evidence type="ECO:0008006" key="4">
    <source>
        <dbReference type="Google" id="ProtNLM"/>
    </source>
</evidence>